<dbReference type="EMBL" id="VDEP01000388">
    <property type="protein sequence ID" value="KAA1090351.1"/>
    <property type="molecule type" value="Genomic_DNA"/>
</dbReference>
<evidence type="ECO:0000256" key="5">
    <source>
        <dbReference type="ARBA" id="ARBA00022838"/>
    </source>
</evidence>
<comment type="function">
    <text evidence="9">Acts as a component of the essential kinetochore-associated NDC80 complex, which is required for chromosome segregation and spindle checkpoint activity.</text>
</comment>
<feature type="coiled-coil region" evidence="10">
    <location>
        <begin position="146"/>
        <end position="180"/>
    </location>
</feature>
<name>A0A5B0S4M4_PUCGR</name>
<dbReference type="GO" id="GO:0007059">
    <property type="term" value="P:chromosome segregation"/>
    <property type="evidence" value="ECO:0007669"/>
    <property type="project" value="InterPro"/>
</dbReference>
<keyword evidence="5 9" id="KW-0995">Kinetochore</keyword>
<comment type="subcellular location">
    <subcellularLocation>
        <location evidence="9">Nucleus</location>
    </subcellularLocation>
    <subcellularLocation>
        <location evidence="9">Chromosome</location>
        <location evidence="9">Centromere</location>
        <location evidence="9">Kinetochore</location>
    </subcellularLocation>
</comment>
<evidence type="ECO:0000313" key="14">
    <source>
        <dbReference type="EMBL" id="KAA1132315.1"/>
    </source>
</evidence>
<accession>A0A5B0S4M4</accession>
<evidence type="ECO:0000256" key="2">
    <source>
        <dbReference type="ARBA" id="ARBA00022454"/>
    </source>
</evidence>
<keyword evidence="4 9" id="KW-0498">Mitosis</keyword>
<comment type="caution">
    <text evidence="14">The sequence shown here is derived from an EMBL/GenBank/DDBJ whole genome shotgun (WGS) entry which is preliminary data.</text>
</comment>
<proteinExistence type="inferred from homology"/>
<keyword evidence="6 10" id="KW-0175">Coiled coil</keyword>
<evidence type="ECO:0000256" key="7">
    <source>
        <dbReference type="ARBA" id="ARBA00023306"/>
    </source>
</evidence>
<feature type="domain" description="Chromosome segregation protein Spc25 C-terminal" evidence="11">
    <location>
        <begin position="242"/>
        <end position="299"/>
    </location>
</feature>
<dbReference type="InterPro" id="IPR045143">
    <property type="entry name" value="Spc25"/>
</dbReference>
<evidence type="ECO:0000256" key="8">
    <source>
        <dbReference type="ARBA" id="ARBA00023328"/>
    </source>
</evidence>
<evidence type="ECO:0000259" key="11">
    <source>
        <dbReference type="Pfam" id="PF08234"/>
    </source>
</evidence>
<dbReference type="Proteomes" id="UP000325313">
    <property type="component" value="Unassembled WGS sequence"/>
</dbReference>
<keyword evidence="2 9" id="KW-0158">Chromosome</keyword>
<dbReference type="Pfam" id="PF08234">
    <property type="entry name" value="Spindle_Spc25"/>
    <property type="match status" value="1"/>
</dbReference>
<organism evidence="14 16">
    <name type="scientific">Puccinia graminis f. sp. tritici</name>
    <dbReference type="NCBI Taxonomy" id="56615"/>
    <lineage>
        <taxon>Eukaryota</taxon>
        <taxon>Fungi</taxon>
        <taxon>Dikarya</taxon>
        <taxon>Basidiomycota</taxon>
        <taxon>Pucciniomycotina</taxon>
        <taxon>Pucciniomycetes</taxon>
        <taxon>Pucciniales</taxon>
        <taxon>Pucciniaceae</taxon>
        <taxon>Puccinia</taxon>
    </lineage>
</organism>
<dbReference type="GO" id="GO:0005634">
    <property type="term" value="C:nucleus"/>
    <property type="evidence" value="ECO:0007669"/>
    <property type="project" value="UniProtKB-SubCell"/>
</dbReference>
<dbReference type="InterPro" id="IPR013255">
    <property type="entry name" value="Spc25_C"/>
</dbReference>
<dbReference type="GO" id="GO:0031262">
    <property type="term" value="C:Ndc80 complex"/>
    <property type="evidence" value="ECO:0007669"/>
    <property type="project" value="InterPro"/>
</dbReference>
<dbReference type="AlphaFoldDB" id="A0A5B0S4M4"/>
<dbReference type="EMBL" id="VDEP01000084">
    <property type="protein sequence ID" value="KAA1132315.1"/>
    <property type="molecule type" value="Genomic_DNA"/>
</dbReference>
<keyword evidence="3 9" id="KW-0132">Cell division</keyword>
<comment type="similarity">
    <text evidence="1 9">Belongs to the SPC25 family.</text>
</comment>
<keyword evidence="8 9" id="KW-0137">Centromere</keyword>
<keyword evidence="9" id="KW-0539">Nucleus</keyword>
<dbReference type="PANTHER" id="PTHR14281">
    <property type="entry name" value="KINETOCHORE PROTEIN SPC25-RELATED"/>
    <property type="match status" value="1"/>
</dbReference>
<protein>
    <recommendedName>
        <fullName evidence="9">Kinetochore protein SPC25</fullName>
    </recommendedName>
</protein>
<sequence length="305" mass="34979">MTPEEHQATASTPATSKRINLSASYIPNQNPIGSLISKVNPYLGPKKERKILVGTPPLTRTPSQAPLPTVPATPQTYILLQSPEPPQIPEGRVGYNPELRSILSKHEESLQRLIDRYSRHKLHLSHQLDVDLAELEHQQTKSKCKLALIQKELTETVESNEKLNNKLSATRNQLSKLRDDQCEKELGLDKLNRLFSHCKLKFVALEEKKNTEKGKLVRVIEETKNKVHFLEEITVLTILILIDMNTYDRVFYIELDLAESDYRIVLMDPPCNEMGLLLEKLNQTRDFNRFLCDARQTFKKSTMNT</sequence>
<gene>
    <name evidence="12" type="ORF">PGT21_000230</name>
    <name evidence="14" type="ORF">PGTUg99_005487</name>
    <name evidence="13" type="ORF">PGTUg99_006475</name>
</gene>
<evidence type="ECO:0000256" key="3">
    <source>
        <dbReference type="ARBA" id="ARBA00022618"/>
    </source>
</evidence>
<evidence type="ECO:0000256" key="9">
    <source>
        <dbReference type="RuleBase" id="RU367150"/>
    </source>
</evidence>
<dbReference type="CDD" id="cd23784">
    <property type="entry name" value="RWD_Spc25"/>
    <property type="match status" value="1"/>
</dbReference>
<dbReference type="Proteomes" id="UP000324748">
    <property type="component" value="Unassembled WGS sequence"/>
</dbReference>
<evidence type="ECO:0000256" key="10">
    <source>
        <dbReference type="SAM" id="Coils"/>
    </source>
</evidence>
<evidence type="ECO:0000256" key="6">
    <source>
        <dbReference type="ARBA" id="ARBA00023054"/>
    </source>
</evidence>
<evidence type="ECO:0000313" key="12">
    <source>
        <dbReference type="EMBL" id="KAA1080274.1"/>
    </source>
</evidence>
<dbReference type="PANTHER" id="PTHR14281:SF0">
    <property type="entry name" value="KINETOCHORE PROTEIN SPC25"/>
    <property type="match status" value="1"/>
</dbReference>
<evidence type="ECO:0000256" key="4">
    <source>
        <dbReference type="ARBA" id="ARBA00022776"/>
    </source>
</evidence>
<dbReference type="OrthoDB" id="4056921at2759"/>
<evidence type="ECO:0000313" key="16">
    <source>
        <dbReference type="Proteomes" id="UP000325313"/>
    </source>
</evidence>
<reference evidence="15 16" key="1">
    <citation type="submission" date="2019-05" db="EMBL/GenBank/DDBJ databases">
        <title>Emergence of the Ug99 lineage of the wheat stem rust pathogen through somatic hybridization.</title>
        <authorList>
            <person name="Li F."/>
            <person name="Upadhyaya N.M."/>
            <person name="Sperschneider J."/>
            <person name="Matny O."/>
            <person name="Nguyen-Phuc H."/>
            <person name="Mago R."/>
            <person name="Raley C."/>
            <person name="Miller M.E."/>
            <person name="Silverstein K.A.T."/>
            <person name="Henningsen E."/>
            <person name="Hirsch C.D."/>
            <person name="Visser B."/>
            <person name="Pretorius Z.A."/>
            <person name="Steffenson B.J."/>
            <person name="Schwessinger B."/>
            <person name="Dodds P.N."/>
            <person name="Figueroa M."/>
        </authorList>
    </citation>
    <scope>NUCLEOTIDE SEQUENCE [LARGE SCALE GENOMIC DNA]</scope>
    <source>
        <strain evidence="12">21-0</strain>
        <strain evidence="14 16">Ug99</strain>
    </source>
</reference>
<evidence type="ECO:0000313" key="13">
    <source>
        <dbReference type="EMBL" id="KAA1090351.1"/>
    </source>
</evidence>
<dbReference type="GO" id="GO:0051301">
    <property type="term" value="P:cell division"/>
    <property type="evidence" value="ECO:0007669"/>
    <property type="project" value="UniProtKB-UniRule"/>
</dbReference>
<evidence type="ECO:0000313" key="15">
    <source>
        <dbReference type="Proteomes" id="UP000324748"/>
    </source>
</evidence>
<dbReference type="EMBL" id="VSWC01000131">
    <property type="protein sequence ID" value="KAA1080274.1"/>
    <property type="molecule type" value="Genomic_DNA"/>
</dbReference>
<evidence type="ECO:0000256" key="1">
    <source>
        <dbReference type="ARBA" id="ARBA00006379"/>
    </source>
</evidence>
<keyword evidence="7 9" id="KW-0131">Cell cycle</keyword>
<dbReference type="Gene3D" id="3.30.457.50">
    <property type="entry name" value="Chromosome segregation protein Spc25"/>
    <property type="match status" value="1"/>
</dbReference>
<keyword evidence="15" id="KW-1185">Reference proteome</keyword>
<comment type="subunit">
    <text evidence="9">Component of the NDC80 complex.</text>
</comment>